<dbReference type="OrthoDB" id="272977at2759"/>
<dbReference type="GO" id="GO:0015031">
    <property type="term" value="P:protein transport"/>
    <property type="evidence" value="ECO:0007669"/>
    <property type="project" value="UniProtKB-KW"/>
</dbReference>
<feature type="region of interest" description="Disordered" evidence="5">
    <location>
        <begin position="878"/>
        <end position="898"/>
    </location>
</feature>
<dbReference type="PANTHER" id="PTHR14146">
    <property type="entry name" value="EXOCYST COMPLEX COMPONENT 4"/>
    <property type="match status" value="1"/>
</dbReference>
<dbReference type="PROSITE" id="PS50297">
    <property type="entry name" value="ANK_REP_REGION"/>
    <property type="match status" value="2"/>
</dbReference>
<dbReference type="eggNOG" id="KOG4177">
    <property type="taxonomic scope" value="Eukaryota"/>
</dbReference>
<dbReference type="InterPro" id="IPR007191">
    <property type="entry name" value="Sec8_exocyst_N"/>
</dbReference>
<evidence type="ECO:0000256" key="4">
    <source>
        <dbReference type="RuleBase" id="RU367079"/>
    </source>
</evidence>
<gene>
    <name evidence="7" type="ORF">AMSG_04360</name>
</gene>
<feature type="compositionally biased region" description="Basic and acidic residues" evidence="5">
    <location>
        <begin position="884"/>
        <end position="896"/>
    </location>
</feature>
<dbReference type="PROSITE" id="PS50088">
    <property type="entry name" value="ANK_REPEAT"/>
    <property type="match status" value="2"/>
</dbReference>
<keyword evidence="3" id="KW-0040">ANK repeat</keyword>
<comment type="similarity">
    <text evidence="4">Belongs to the SEC8 family.</text>
</comment>
<dbReference type="Proteomes" id="UP000054408">
    <property type="component" value="Unassembled WGS sequence"/>
</dbReference>
<dbReference type="STRING" id="461836.A0A0L0D7G5"/>
<feature type="region of interest" description="Disordered" evidence="5">
    <location>
        <begin position="175"/>
        <end position="215"/>
    </location>
</feature>
<evidence type="ECO:0000313" key="8">
    <source>
        <dbReference type="Proteomes" id="UP000054408"/>
    </source>
</evidence>
<dbReference type="Pfam" id="PF00023">
    <property type="entry name" value="Ank"/>
    <property type="match status" value="1"/>
</dbReference>
<organism evidence="7 8">
    <name type="scientific">Thecamonas trahens ATCC 50062</name>
    <dbReference type="NCBI Taxonomy" id="461836"/>
    <lineage>
        <taxon>Eukaryota</taxon>
        <taxon>Apusozoa</taxon>
        <taxon>Apusomonadida</taxon>
        <taxon>Apusomonadidae</taxon>
        <taxon>Thecamonas</taxon>
    </lineage>
</organism>
<dbReference type="SUPFAM" id="SSF48403">
    <property type="entry name" value="Ankyrin repeat"/>
    <property type="match status" value="1"/>
</dbReference>
<feature type="repeat" description="ANK" evidence="3">
    <location>
        <begin position="37"/>
        <end position="70"/>
    </location>
</feature>
<dbReference type="GO" id="GO:0006904">
    <property type="term" value="P:vesicle docking involved in exocytosis"/>
    <property type="evidence" value="ECO:0007669"/>
    <property type="project" value="InterPro"/>
</dbReference>
<dbReference type="GO" id="GO:0090522">
    <property type="term" value="P:vesicle tethering involved in exocytosis"/>
    <property type="evidence" value="ECO:0007669"/>
    <property type="project" value="UniProtKB-UniRule"/>
</dbReference>
<dbReference type="InterPro" id="IPR002110">
    <property type="entry name" value="Ankyrin_rpt"/>
</dbReference>
<dbReference type="Pfam" id="PF04048">
    <property type="entry name" value="Sec8_N"/>
    <property type="match status" value="1"/>
</dbReference>
<keyword evidence="2 4" id="KW-0268">Exocytosis</keyword>
<keyword evidence="1 4" id="KW-0813">Transport</keyword>
<accession>A0A0L0D7G5</accession>
<evidence type="ECO:0000256" key="3">
    <source>
        <dbReference type="PROSITE-ProRule" id="PRU00023"/>
    </source>
</evidence>
<feature type="compositionally biased region" description="Pro residues" evidence="5">
    <location>
        <begin position="183"/>
        <end position="209"/>
    </location>
</feature>
<dbReference type="GO" id="GO:0006612">
    <property type="term" value="P:protein targeting to membrane"/>
    <property type="evidence" value="ECO:0007669"/>
    <property type="project" value="UniProtKB-UniRule"/>
</dbReference>
<evidence type="ECO:0000256" key="5">
    <source>
        <dbReference type="SAM" id="MobiDB-lite"/>
    </source>
</evidence>
<keyword evidence="8" id="KW-1185">Reference proteome</keyword>
<reference evidence="7 8" key="1">
    <citation type="submission" date="2010-05" db="EMBL/GenBank/DDBJ databases">
        <title>The Genome Sequence of Thecamonas trahens ATCC 50062.</title>
        <authorList>
            <consortium name="The Broad Institute Genome Sequencing Platform"/>
            <person name="Russ C."/>
            <person name="Cuomo C."/>
            <person name="Shea T."/>
            <person name="Young S.K."/>
            <person name="Zeng Q."/>
            <person name="Koehrsen M."/>
            <person name="Haas B."/>
            <person name="Borodovsky M."/>
            <person name="Guigo R."/>
            <person name="Alvarado L."/>
            <person name="Berlin A."/>
            <person name="Bochicchio J."/>
            <person name="Borenstein D."/>
            <person name="Chapman S."/>
            <person name="Chen Z."/>
            <person name="Freedman E."/>
            <person name="Gellesch M."/>
            <person name="Goldberg J."/>
            <person name="Griggs A."/>
            <person name="Gujja S."/>
            <person name="Heilman E."/>
            <person name="Heiman D."/>
            <person name="Hepburn T."/>
            <person name="Howarth C."/>
            <person name="Jen D."/>
            <person name="Larson L."/>
            <person name="Mehta T."/>
            <person name="Park D."/>
            <person name="Pearson M."/>
            <person name="Roberts A."/>
            <person name="Saif S."/>
            <person name="Shenoy N."/>
            <person name="Sisk P."/>
            <person name="Stolte C."/>
            <person name="Sykes S."/>
            <person name="Thomson T."/>
            <person name="Walk T."/>
            <person name="White J."/>
            <person name="Yandava C."/>
            <person name="Burger G."/>
            <person name="Gray M.W."/>
            <person name="Holland P.W.H."/>
            <person name="King N."/>
            <person name="Lang F.B.F."/>
            <person name="Roger A.J."/>
            <person name="Ruiz-Trillo I."/>
            <person name="Lander E."/>
            <person name="Nusbaum C."/>
        </authorList>
    </citation>
    <scope>NUCLEOTIDE SEQUENCE [LARGE SCALE GENOMIC DNA]</scope>
    <source>
        <strain evidence="7 8">ATCC 50062</strain>
    </source>
</reference>
<dbReference type="Pfam" id="PF12796">
    <property type="entry name" value="Ank_2"/>
    <property type="match status" value="1"/>
</dbReference>
<proteinExistence type="inferred from homology"/>
<dbReference type="GeneID" id="25563905"/>
<dbReference type="GO" id="GO:0000145">
    <property type="term" value="C:exocyst"/>
    <property type="evidence" value="ECO:0007669"/>
    <property type="project" value="UniProtKB-UniRule"/>
</dbReference>
<dbReference type="PANTHER" id="PTHR14146:SF0">
    <property type="entry name" value="EXOCYST COMPLEX COMPONENT 4"/>
    <property type="match status" value="1"/>
</dbReference>
<evidence type="ECO:0000313" key="7">
    <source>
        <dbReference type="EMBL" id="KNC48130.1"/>
    </source>
</evidence>
<dbReference type="Gene3D" id="1.25.40.20">
    <property type="entry name" value="Ankyrin repeat-containing domain"/>
    <property type="match status" value="1"/>
</dbReference>
<sequence>MSGADELFEAIEAGDEEGVEEAIDDHGLNVNTLLDPLANTPLHAAVRAGSESVISLLLETYRADVTVRNPVTLETALHVAAQSGDVRAAMTLLGTRGADSVLDARDEYGATALHYAARLLHADLVELLLDAGAAPNIRDEDEATPLSLARASAASARRRDEAEAALALIEEAIALEGGEVSDDPPPAPEPTARITPPPAVDLDPRPTPELAPTRGGDNELFAFVKTADVNENASEQALMQQLDSVSELKGELAMFAQVLATVSPEFRVDDFNALPIVIDIIKNQDAERYAKLESWDAMFDKIMSIVVKRYDEPLNTSIANFGKVASSVATAQDSVVALKDSLQSMKSLLALRTRNVKRLYASTLQHKEELRILKLVQAMVAVPATLDAHIAAGEYRAAVRTLNAAIADMCSEDLQNVGALNEVMRTLFDKRTEYYTLLTGELIDVLYLHSVPMAAGSDDAEPAERMADLVGALAELESLSSALKLLGSTLHGELKRIVGAGVVEVAKVCGGSRCESSSDAPGTVLEAGGVFATRIPLQVLIGMIARRFRTLLARFDFLLHALEEALVRGWLVRAEGEASLVRPVAVATVDAETTVVKLDVLTSAIPGYSALFTLSDVWAAMQLELELLLCDYLGLPKSAIKLLDAQVSGDSDDGDDGGGKAVRSAERAATVAARGSGWLRRRRQSLAPGLLAADKELFKFESTLYDDGTGSSEARAGPELLVAPSAYNVVGMYVPVMELLEACCTESGLSELGNGAAPAPRSESSHVYVLELSSVPEAMQAAVVRADDDVEQLTAAGMLDGCVKLHTMWRAGQSTSAGGEASGAASSGGKLLSGLAMPGSRAAQSHMFQFLYHFVENEMLERVAADYEARACAVMDGPDAFTPRGREPRPRYDRSSPRRPLLVSSLGVHALLLELNQIAMALPHHAGRVAQIMESIVLQYWERCQIRFAETVSETAVEELLCMRELVAHLTADPGWRRVQAQSVAVHGASGAWDDRLGRTVWVDAGLRLADAGWLVADPQRPRGAASDAGQARAGERAKSSRAFVQEELALMDRLLESPPGKAALLGGEGVIPLLAALCDSTEWLAGRIDALGYGAGSAAVETAYDPPHSVMLCSMHARASEVEERSVRRRGASRLAGVTRPLRAWLCREMPNAAGGGAGRSGVVSRDREARCCSRAGLAVALAGAAHLVRSQALATNLAALSDKLRALSEKVVFALRLEVRVRCYHHLQSIREVRYEEASLATQPDAFVVELNKELTAMATELAAYMSVSKVSYVFGGVEAVQGRILVGSMAFVTQVSTAGIGKLERNVVALQQTLSSLVAVDEVHYERARSYFELLKLSIKKFLSTVSDASLDFSAEDFRHALRIISGGRVVESAVEILERLLQQQA</sequence>
<keyword evidence="4" id="KW-0653">Protein transport</keyword>
<comment type="function">
    <text evidence="4">Component of the exocyst complex involved in the docking of exocytic vesicles with fusion sites on the plasma membrane.</text>
</comment>
<dbReference type="RefSeq" id="XP_013758701.1">
    <property type="nucleotide sequence ID" value="XM_013903247.1"/>
</dbReference>
<evidence type="ECO:0000256" key="2">
    <source>
        <dbReference type="ARBA" id="ARBA00022483"/>
    </source>
</evidence>
<evidence type="ECO:0000259" key="6">
    <source>
        <dbReference type="Pfam" id="PF04048"/>
    </source>
</evidence>
<dbReference type="InterPro" id="IPR036770">
    <property type="entry name" value="Ankyrin_rpt-contain_sf"/>
</dbReference>
<feature type="domain" description="Exocyst complex component Sec8 N-terminal" evidence="6">
    <location>
        <begin position="266"/>
        <end position="388"/>
    </location>
</feature>
<dbReference type="EMBL" id="GL349450">
    <property type="protein sequence ID" value="KNC48130.1"/>
    <property type="molecule type" value="Genomic_DNA"/>
</dbReference>
<name>A0A0L0D7G5_THETB</name>
<protein>
    <recommendedName>
        <fullName evidence="4">Exocyst complex component Sec8</fullName>
    </recommendedName>
</protein>
<feature type="repeat" description="ANK" evidence="3">
    <location>
        <begin position="108"/>
        <end position="140"/>
    </location>
</feature>
<evidence type="ECO:0000256" key="1">
    <source>
        <dbReference type="ARBA" id="ARBA00022448"/>
    </source>
</evidence>
<dbReference type="eggNOG" id="KOG3691">
    <property type="taxonomic scope" value="Eukaryota"/>
</dbReference>
<dbReference type="SMART" id="SM00248">
    <property type="entry name" value="ANK"/>
    <property type="match status" value="4"/>
</dbReference>
<dbReference type="InterPro" id="IPR039682">
    <property type="entry name" value="Sec8/EXOC4"/>
</dbReference>
<dbReference type="GO" id="GO:0006893">
    <property type="term" value="P:Golgi to plasma membrane transport"/>
    <property type="evidence" value="ECO:0007669"/>
    <property type="project" value="TreeGrafter"/>
</dbReference>